<sequence>MMAVDEARDVRLKAPKEGAKDEKSEGTKPAGVGKRIPHPKVRSGCLTCKKRRVKCDERRPYCIRCEKFGVTCDGYIRGAPTMKEATKPIKRPLMPRKRPGASGGPTNEVKKLRFGNLEEMRYFRLFCEKTSFHLSGFYDPILWGRIVLQASEAEDSIRHAVISIGALDMTSAMLRDMESANAQEHHLFALKQYSKAISDMRAMVQRQDEMHDLHTALVASVLIICFETYHGNYSSAAQQIRTGVRLIEDSKRRKGSAGVEEELVRAFDRLDVQSMSHSDPFTFQEHAELKDVYTHRNEDLPPVFLDLKTSRDYFNFISRRVCHFASMAWKLEHMSTDKPSHSFWDPTGDMSWRETLLQEHGMFTRLSEQWMISFTQIYNNAREDVKTNPAPYAKSTLAPLAMRNHFLSMRLALRHFQDVDEVAWDRSMPEFVEMLENAETMVANSEGAVFSFDLQSVWPLDVIAKKCRVSKMRWRAIHLLKSRPRREGIWDSIVAALVCEWVVNVEEEGMLEDGTIPESSRVRNIGVELDFENRKARVWCFLPPQATSESEKETAQPRKREALLEWGRQKWNADFGESGRSGSGYQRILSGRSNLCEDAGATGPVWMGVYFNARKASTEVDHHAMLSVFSTRELTQPVGYNTINPPSDAPSP</sequence>
<dbReference type="Gene3D" id="4.10.240.10">
    <property type="entry name" value="Zn(2)-C6 fungal-type DNA-binding domain"/>
    <property type="match status" value="1"/>
</dbReference>
<evidence type="ECO:0000256" key="3">
    <source>
        <dbReference type="ARBA" id="ARBA00023015"/>
    </source>
</evidence>
<keyword evidence="6" id="KW-0539">Nucleus</keyword>
<dbReference type="STRING" id="576137.A0A1L7XDS1"/>
<dbReference type="Pfam" id="PF11951">
    <property type="entry name" value="Fungal_trans_2"/>
    <property type="match status" value="1"/>
</dbReference>
<dbReference type="Pfam" id="PF00172">
    <property type="entry name" value="Zn_clus"/>
    <property type="match status" value="1"/>
</dbReference>
<dbReference type="CDD" id="cd00067">
    <property type="entry name" value="GAL4"/>
    <property type="match status" value="1"/>
</dbReference>
<protein>
    <recommendedName>
        <fullName evidence="8">Zn(2)-C6 fungal-type domain-containing protein</fullName>
    </recommendedName>
</protein>
<keyword evidence="4" id="KW-0238">DNA-binding</keyword>
<feature type="compositionally biased region" description="Basic and acidic residues" evidence="7">
    <location>
        <begin position="1"/>
        <end position="26"/>
    </location>
</feature>
<dbReference type="GO" id="GO:0003677">
    <property type="term" value="F:DNA binding"/>
    <property type="evidence" value="ECO:0007669"/>
    <property type="project" value="UniProtKB-KW"/>
</dbReference>
<reference evidence="9 10" key="1">
    <citation type="submission" date="2016-03" db="EMBL/GenBank/DDBJ databases">
        <authorList>
            <person name="Ploux O."/>
        </authorList>
    </citation>
    <scope>NUCLEOTIDE SEQUENCE [LARGE SCALE GENOMIC DNA]</scope>
    <source>
        <strain evidence="9 10">UAMH 11012</strain>
    </source>
</reference>
<dbReference type="InterPro" id="IPR001138">
    <property type="entry name" value="Zn2Cys6_DnaBD"/>
</dbReference>
<organism evidence="9 10">
    <name type="scientific">Phialocephala subalpina</name>
    <dbReference type="NCBI Taxonomy" id="576137"/>
    <lineage>
        <taxon>Eukaryota</taxon>
        <taxon>Fungi</taxon>
        <taxon>Dikarya</taxon>
        <taxon>Ascomycota</taxon>
        <taxon>Pezizomycotina</taxon>
        <taxon>Leotiomycetes</taxon>
        <taxon>Helotiales</taxon>
        <taxon>Mollisiaceae</taxon>
        <taxon>Phialocephala</taxon>
        <taxon>Phialocephala fortinii species complex</taxon>
    </lineage>
</organism>
<name>A0A1L7XDS1_9HELO</name>
<accession>A0A1L7XDS1</accession>
<dbReference type="InterPro" id="IPR036864">
    <property type="entry name" value="Zn2-C6_fun-type_DNA-bd_sf"/>
</dbReference>
<dbReference type="PROSITE" id="PS50048">
    <property type="entry name" value="ZN2_CY6_FUNGAL_2"/>
    <property type="match status" value="1"/>
</dbReference>
<evidence type="ECO:0000256" key="6">
    <source>
        <dbReference type="ARBA" id="ARBA00023242"/>
    </source>
</evidence>
<dbReference type="PROSITE" id="PS00463">
    <property type="entry name" value="ZN2_CY6_FUNGAL_1"/>
    <property type="match status" value="1"/>
</dbReference>
<evidence type="ECO:0000259" key="8">
    <source>
        <dbReference type="PROSITE" id="PS50048"/>
    </source>
</evidence>
<keyword evidence="3" id="KW-0805">Transcription regulation</keyword>
<evidence type="ECO:0000313" key="10">
    <source>
        <dbReference type="Proteomes" id="UP000184330"/>
    </source>
</evidence>
<dbReference type="SUPFAM" id="SSF57701">
    <property type="entry name" value="Zn2/Cys6 DNA-binding domain"/>
    <property type="match status" value="1"/>
</dbReference>
<evidence type="ECO:0000313" key="9">
    <source>
        <dbReference type="EMBL" id="CZR63158.1"/>
    </source>
</evidence>
<dbReference type="InterPro" id="IPR052360">
    <property type="entry name" value="Transcr_Regulatory_Proteins"/>
</dbReference>
<keyword evidence="10" id="KW-1185">Reference proteome</keyword>
<gene>
    <name evidence="9" type="ORF">PAC_13055</name>
</gene>
<dbReference type="AlphaFoldDB" id="A0A1L7XDS1"/>
<evidence type="ECO:0000256" key="4">
    <source>
        <dbReference type="ARBA" id="ARBA00023125"/>
    </source>
</evidence>
<keyword evidence="2" id="KW-0862">Zinc</keyword>
<dbReference type="GO" id="GO:0008270">
    <property type="term" value="F:zinc ion binding"/>
    <property type="evidence" value="ECO:0007669"/>
    <property type="project" value="InterPro"/>
</dbReference>
<feature type="region of interest" description="Disordered" evidence="7">
    <location>
        <begin position="1"/>
        <end position="36"/>
    </location>
</feature>
<dbReference type="EMBL" id="FJOG01000023">
    <property type="protein sequence ID" value="CZR63158.1"/>
    <property type="molecule type" value="Genomic_DNA"/>
</dbReference>
<evidence type="ECO:0000256" key="7">
    <source>
        <dbReference type="SAM" id="MobiDB-lite"/>
    </source>
</evidence>
<proteinExistence type="predicted"/>
<dbReference type="Proteomes" id="UP000184330">
    <property type="component" value="Unassembled WGS sequence"/>
</dbReference>
<dbReference type="GO" id="GO:0000981">
    <property type="term" value="F:DNA-binding transcription factor activity, RNA polymerase II-specific"/>
    <property type="evidence" value="ECO:0007669"/>
    <property type="project" value="InterPro"/>
</dbReference>
<dbReference type="OrthoDB" id="3598904at2759"/>
<dbReference type="PANTHER" id="PTHR36206">
    <property type="entry name" value="ASPERCRYPTIN BIOSYNTHESIS CLUSTER-SPECIFIC TRANSCRIPTION REGULATOR ATNN-RELATED"/>
    <property type="match status" value="1"/>
</dbReference>
<dbReference type="PANTHER" id="PTHR36206:SF4">
    <property type="entry name" value="HYPOTHETICAL CONSERVED PROTEIN (EUROFUNG)-RELATED"/>
    <property type="match status" value="1"/>
</dbReference>
<keyword evidence="1" id="KW-0479">Metal-binding</keyword>
<dbReference type="SMART" id="SM00066">
    <property type="entry name" value="GAL4"/>
    <property type="match status" value="1"/>
</dbReference>
<dbReference type="CDD" id="cd12148">
    <property type="entry name" value="fungal_TF_MHR"/>
    <property type="match status" value="1"/>
</dbReference>
<evidence type="ECO:0000256" key="5">
    <source>
        <dbReference type="ARBA" id="ARBA00023163"/>
    </source>
</evidence>
<evidence type="ECO:0000256" key="2">
    <source>
        <dbReference type="ARBA" id="ARBA00022833"/>
    </source>
</evidence>
<evidence type="ECO:0000256" key="1">
    <source>
        <dbReference type="ARBA" id="ARBA00022723"/>
    </source>
</evidence>
<keyword evidence="5" id="KW-0804">Transcription</keyword>
<dbReference type="InterPro" id="IPR021858">
    <property type="entry name" value="Fun_TF"/>
</dbReference>
<feature type="domain" description="Zn(2)-C6 fungal-type" evidence="8">
    <location>
        <begin position="44"/>
        <end position="72"/>
    </location>
</feature>